<dbReference type="STRING" id="1399797.GCA_000518285_01132"/>
<dbReference type="AlphaFoldDB" id="A0A2S5R9T2"/>
<dbReference type="RefSeq" id="WP_028127122.1">
    <property type="nucleotide sequence ID" value="NZ_PHNE01000006.1"/>
</dbReference>
<name>A0A2S5R9T2_9MOLU</name>
<protein>
    <submittedName>
        <fullName evidence="1">Uncharacterized protein</fullName>
    </submittedName>
</protein>
<reference evidence="1 2" key="1">
    <citation type="submission" date="2017-11" db="EMBL/GenBank/DDBJ databases">
        <title>Genome sequence of Entomoplasma lucivorax PIPN-2 (ATCC 49196).</title>
        <authorList>
            <person name="Lo W.-S."/>
            <person name="Gasparich G.E."/>
            <person name="Kuo C.-H."/>
        </authorList>
    </citation>
    <scope>NUCLEOTIDE SEQUENCE [LARGE SCALE GENOMIC DNA]</scope>
    <source>
        <strain evidence="1 2">PIPN-2</strain>
    </source>
</reference>
<comment type="caution">
    <text evidence="1">The sequence shown here is derived from an EMBL/GenBank/DDBJ whole genome shotgun (WGS) entry which is preliminary data.</text>
</comment>
<dbReference type="EMBL" id="PHNE01000006">
    <property type="protein sequence ID" value="PPE04084.1"/>
    <property type="molecule type" value="Genomic_DNA"/>
</dbReference>
<dbReference type="Proteomes" id="UP000237865">
    <property type="component" value="Unassembled WGS sequence"/>
</dbReference>
<proteinExistence type="predicted"/>
<evidence type="ECO:0000313" key="2">
    <source>
        <dbReference type="Proteomes" id="UP000237865"/>
    </source>
</evidence>
<accession>A0A2S5R9T2</accession>
<keyword evidence="2" id="KW-1185">Reference proteome</keyword>
<evidence type="ECO:0000313" key="1">
    <source>
        <dbReference type="EMBL" id="PPE04084.1"/>
    </source>
</evidence>
<organism evidence="1 2">
    <name type="scientific">Williamsoniiplasma lucivorax</name>
    <dbReference type="NCBI Taxonomy" id="209274"/>
    <lineage>
        <taxon>Bacteria</taxon>
        <taxon>Bacillati</taxon>
        <taxon>Mycoplasmatota</taxon>
        <taxon>Mollicutes</taxon>
        <taxon>Entomoplasmatales</taxon>
        <taxon>Williamsoniiplasma</taxon>
    </lineage>
</organism>
<sequence length="270" mass="32065">MKNFIYHDILKTLIEEEILLLKYNPDVNRDLKVKEILKEWDSTHDIKTFDAWLSKKILELNIETFVASNVFEDEETDEFLWEVLLLKQYTLTRVVLKFVKEFKSTKAISHLEQYDDAAFRLIKLTLLNQMQKAYKEFEQDLENAEIPQFINSGFYRIRKIINQALTAWEDFDKMIALSRDAFEYFSDFLESLENLEISLDDQELDSANVTINWMLYASGIIYNLLLLFETFSIHEDERLGVEPSAKSYEIVEERELRLEMLKMIADPPKN</sequence>
<gene>
    <name evidence="1" type="ORF">ELUCI_v1c08640</name>
</gene>